<dbReference type="Proteomes" id="UP000053328">
    <property type="component" value="Unassembled WGS sequence"/>
</dbReference>
<evidence type="ECO:0000313" key="2">
    <source>
        <dbReference type="EMBL" id="KIW18415.1"/>
    </source>
</evidence>
<feature type="compositionally biased region" description="Low complexity" evidence="1">
    <location>
        <begin position="85"/>
        <end position="95"/>
    </location>
</feature>
<keyword evidence="3" id="KW-1185">Reference proteome</keyword>
<dbReference type="PANTHER" id="PTHR37540">
    <property type="entry name" value="TRANSCRIPTION FACTOR (ACR-2), PUTATIVE-RELATED-RELATED"/>
    <property type="match status" value="1"/>
</dbReference>
<feature type="compositionally biased region" description="Basic residues" evidence="1">
    <location>
        <begin position="49"/>
        <end position="61"/>
    </location>
</feature>
<dbReference type="STRING" id="91928.A0A0D2BIK1"/>
<dbReference type="RefSeq" id="XP_016238631.1">
    <property type="nucleotide sequence ID" value="XM_016377061.1"/>
</dbReference>
<sequence length="538" mass="59298">MDTQPADALQPPKLEHANGTGHGQPLVYRFVRQSGRKVDKSAHSAIRSHAMKGFRSTQRRQKQLDLVRRGRQPATEENLSICRCSPPAQQSPAPQEYGSRRQRLDTSSISSTSASERCNRCGKAQSLKMSPSEETNDLQQSSYPVVTFAAADFDPFNSITELPQSLTSKFSSEINAIKIHAVTFCFPGPIKTDVFPEALRTPALLASMLYMAYSYLRSVRGWSSPELALGLKVAAMSQINAKMSHPSTATCTNVIASIAYLSTGTWVFGNPIEEVDTHLRGMELMVKQRGMESLGVFQFGRTVRKYLFVQNLLLAAIQAQPAASTFDLDYGQSSNAESTVRLKHESPLYGRQGTFAELFQSKRLGRDTMYILFHAKALIDLVIGFDEGAIEEAEFAVTLHHIKTALERYKSTDDLQTTSEGKWVFKCCHLTVMLILNAIETAQPLISSDPALTLGLVGALGKTDFGDNWGELSGILYWVTMVGSASSQGRPGHRLLDSTLNRIMGEVVFTAADFGAAVEPIRQFSRLQSAIRRRSQAL</sequence>
<dbReference type="PANTHER" id="PTHR37540:SF5">
    <property type="entry name" value="TRANSCRIPTION FACTOR DOMAIN-CONTAINING PROTEIN"/>
    <property type="match status" value="1"/>
</dbReference>
<dbReference type="EMBL" id="KN847493">
    <property type="protein sequence ID" value="KIW18415.1"/>
    <property type="molecule type" value="Genomic_DNA"/>
</dbReference>
<evidence type="ECO:0000256" key="1">
    <source>
        <dbReference type="SAM" id="MobiDB-lite"/>
    </source>
</evidence>
<proteinExistence type="predicted"/>
<organism evidence="2 3">
    <name type="scientific">Exophiala spinifera</name>
    <dbReference type="NCBI Taxonomy" id="91928"/>
    <lineage>
        <taxon>Eukaryota</taxon>
        <taxon>Fungi</taxon>
        <taxon>Dikarya</taxon>
        <taxon>Ascomycota</taxon>
        <taxon>Pezizomycotina</taxon>
        <taxon>Eurotiomycetes</taxon>
        <taxon>Chaetothyriomycetidae</taxon>
        <taxon>Chaetothyriales</taxon>
        <taxon>Herpotrichiellaceae</taxon>
        <taxon>Exophiala</taxon>
    </lineage>
</organism>
<evidence type="ECO:0000313" key="3">
    <source>
        <dbReference type="Proteomes" id="UP000053328"/>
    </source>
</evidence>
<feature type="region of interest" description="Disordered" evidence="1">
    <location>
        <begin position="1"/>
        <end position="24"/>
    </location>
</feature>
<dbReference type="OrthoDB" id="4159781at2759"/>
<evidence type="ECO:0008006" key="4">
    <source>
        <dbReference type="Google" id="ProtNLM"/>
    </source>
</evidence>
<name>A0A0D2BIK1_9EURO</name>
<protein>
    <recommendedName>
        <fullName evidence="4">Transcription factor domain-containing protein</fullName>
    </recommendedName>
</protein>
<feature type="region of interest" description="Disordered" evidence="1">
    <location>
        <begin position="38"/>
        <end position="117"/>
    </location>
</feature>
<feature type="compositionally biased region" description="Low complexity" evidence="1">
    <location>
        <begin position="106"/>
        <end position="115"/>
    </location>
</feature>
<accession>A0A0D2BIK1</accession>
<reference evidence="2 3" key="1">
    <citation type="submission" date="2015-01" db="EMBL/GenBank/DDBJ databases">
        <title>The Genome Sequence of Exophiala spinifera CBS89968.</title>
        <authorList>
            <consortium name="The Broad Institute Genomics Platform"/>
            <person name="Cuomo C."/>
            <person name="de Hoog S."/>
            <person name="Gorbushina A."/>
            <person name="Stielow B."/>
            <person name="Teixiera M."/>
            <person name="Abouelleil A."/>
            <person name="Chapman S.B."/>
            <person name="Priest M."/>
            <person name="Young S.K."/>
            <person name="Wortman J."/>
            <person name="Nusbaum C."/>
            <person name="Birren B."/>
        </authorList>
    </citation>
    <scope>NUCLEOTIDE SEQUENCE [LARGE SCALE GENOMIC DNA]</scope>
    <source>
        <strain evidence="2 3">CBS 89968</strain>
    </source>
</reference>
<dbReference type="VEuPathDB" id="FungiDB:PV08_02703"/>
<dbReference type="AlphaFoldDB" id="A0A0D2BIK1"/>
<dbReference type="GeneID" id="27329786"/>
<dbReference type="HOGENOM" id="CLU_567637_0_0_1"/>
<gene>
    <name evidence="2" type="ORF">PV08_02703</name>
</gene>